<feature type="region of interest" description="Disordered" evidence="1">
    <location>
        <begin position="58"/>
        <end position="78"/>
    </location>
</feature>
<comment type="caution">
    <text evidence="2">The sequence shown here is derived from an EMBL/GenBank/DDBJ whole genome shotgun (WGS) entry which is preliminary data.</text>
</comment>
<keyword evidence="3" id="KW-1185">Reference proteome</keyword>
<gene>
    <name evidence="2" type="ORF">J4E00_00890</name>
</gene>
<feature type="compositionally biased region" description="Basic and acidic residues" evidence="1">
    <location>
        <begin position="69"/>
        <end position="78"/>
    </location>
</feature>
<protein>
    <submittedName>
        <fullName evidence="2">Uncharacterized protein</fullName>
    </submittedName>
</protein>
<evidence type="ECO:0000313" key="2">
    <source>
        <dbReference type="EMBL" id="MBO2007586.1"/>
    </source>
</evidence>
<sequence>MPNKKRILKSESFLSRFFRKPGEEFRVGILWEDYLKSDALKEYSLPQTFTEDKQVVPSAKGGATKANQKGKEVRKQPEEKKTRVVHISYINKHGTHVEFDRDFNSYVRVLLHKYNMHFTFKTNEHRQQVVVSPPLTFTNEQGTNMMNTHAINLFLEVFGEFEVFDAALNPAIPFNKRYEYDFLPKGTLVRGDTEKINDVIDSVRNYVKDPQESEAFAKRLFTITEYKPDLQGRGPAGFFGYIVLGFKNRGIVILESMYKGDATYVFDERDYEKTIVKSKQEILDNKLHLERFIHYDNWEEKIRTYLASFGVKDEDDEGVAGDEDATPVTA</sequence>
<accession>A0ABS3Q8K9</accession>
<organism evidence="2 3">
    <name type="scientific">Hymenobacter negativus</name>
    <dbReference type="NCBI Taxonomy" id="2795026"/>
    <lineage>
        <taxon>Bacteria</taxon>
        <taxon>Pseudomonadati</taxon>
        <taxon>Bacteroidota</taxon>
        <taxon>Cytophagia</taxon>
        <taxon>Cytophagales</taxon>
        <taxon>Hymenobacteraceae</taxon>
        <taxon>Hymenobacter</taxon>
    </lineage>
</organism>
<reference evidence="2 3" key="1">
    <citation type="submission" date="2021-03" db="EMBL/GenBank/DDBJ databases">
        <authorList>
            <person name="Kim M.K."/>
        </authorList>
    </citation>
    <scope>NUCLEOTIDE SEQUENCE [LARGE SCALE GENOMIC DNA]</scope>
    <source>
        <strain evidence="2 3">BT442</strain>
    </source>
</reference>
<evidence type="ECO:0000256" key="1">
    <source>
        <dbReference type="SAM" id="MobiDB-lite"/>
    </source>
</evidence>
<dbReference type="RefSeq" id="WP_208173125.1">
    <property type="nucleotide sequence ID" value="NZ_JAGETZ010000001.1"/>
</dbReference>
<evidence type="ECO:0000313" key="3">
    <source>
        <dbReference type="Proteomes" id="UP000664369"/>
    </source>
</evidence>
<proteinExistence type="predicted"/>
<name>A0ABS3Q8K9_9BACT</name>
<dbReference type="Proteomes" id="UP000664369">
    <property type="component" value="Unassembled WGS sequence"/>
</dbReference>
<dbReference type="EMBL" id="JAGETZ010000001">
    <property type="protein sequence ID" value="MBO2007586.1"/>
    <property type="molecule type" value="Genomic_DNA"/>
</dbReference>